<dbReference type="AlphaFoldDB" id="A0A6A9UUX5"/>
<dbReference type="PANTHER" id="PTHR43103">
    <property type="entry name" value="NUCLEOSIDE-DIPHOSPHATE-SUGAR EPIMERASE"/>
    <property type="match status" value="1"/>
</dbReference>
<accession>A0A6A9UUX5</accession>
<keyword evidence="2" id="KW-0560">Oxidoreductase</keyword>
<dbReference type="Gene3D" id="3.40.50.720">
    <property type="entry name" value="NAD(P)-binding Rossmann-like Domain"/>
    <property type="match status" value="1"/>
</dbReference>
<evidence type="ECO:0000259" key="4">
    <source>
        <dbReference type="Pfam" id="PF01370"/>
    </source>
</evidence>
<feature type="domain" description="NAD-dependent epimerase/dehydratase" evidence="4">
    <location>
        <begin position="13"/>
        <end position="231"/>
    </location>
</feature>
<reference evidence="5 6" key="1">
    <citation type="submission" date="2019-12" db="EMBL/GenBank/DDBJ databases">
        <title>Auraticoccus cholistani sp. nov., an actinomycete isolated from soil of Cholistan desert.</title>
        <authorList>
            <person name="Cheema M.T."/>
        </authorList>
    </citation>
    <scope>NUCLEOTIDE SEQUENCE [LARGE SCALE GENOMIC DNA]</scope>
    <source>
        <strain evidence="5 6">F435</strain>
    </source>
</reference>
<proteinExistence type="inferred from homology"/>
<name>A0A6A9UUX5_9ACTN</name>
<keyword evidence="6" id="KW-1185">Reference proteome</keyword>
<keyword evidence="3" id="KW-0520">NAD</keyword>
<protein>
    <submittedName>
        <fullName evidence="5">NAD-dependent epimerase/dehydratase family protein</fullName>
    </submittedName>
</protein>
<dbReference type="RefSeq" id="WP_156608434.1">
    <property type="nucleotide sequence ID" value="NZ_WPCU01000004.1"/>
</dbReference>
<organism evidence="5 6">
    <name type="scientific">Auraticoccus cholistanensis</name>
    <dbReference type="NCBI Taxonomy" id="2656650"/>
    <lineage>
        <taxon>Bacteria</taxon>
        <taxon>Bacillati</taxon>
        <taxon>Actinomycetota</taxon>
        <taxon>Actinomycetes</taxon>
        <taxon>Propionibacteriales</taxon>
        <taxon>Propionibacteriaceae</taxon>
        <taxon>Auraticoccus</taxon>
    </lineage>
</organism>
<dbReference type="InterPro" id="IPR001509">
    <property type="entry name" value="Epimerase_deHydtase"/>
</dbReference>
<dbReference type="InterPro" id="IPR036291">
    <property type="entry name" value="NAD(P)-bd_dom_sf"/>
</dbReference>
<dbReference type="EMBL" id="WPCU01000004">
    <property type="protein sequence ID" value="MVA75374.1"/>
    <property type="molecule type" value="Genomic_DNA"/>
</dbReference>
<comment type="similarity">
    <text evidence="1">Belongs to the NAD(P)-dependent epimerase/dehydratase family.</text>
</comment>
<comment type="caution">
    <text evidence="5">The sequence shown here is derived from an EMBL/GenBank/DDBJ whole genome shotgun (WGS) entry which is preliminary data.</text>
</comment>
<gene>
    <name evidence="5" type="ORF">GC722_04920</name>
</gene>
<dbReference type="Pfam" id="PF01370">
    <property type="entry name" value="Epimerase"/>
    <property type="match status" value="1"/>
</dbReference>
<evidence type="ECO:0000313" key="5">
    <source>
        <dbReference type="EMBL" id="MVA75374.1"/>
    </source>
</evidence>
<sequence>MAERLVAVGRERVLVTGAAGKIGRATVADLLAAGHEVVAVDRVEPAEDLGTEFVRLDGDDLAGTTAAVRGCTALVALASVPHPGTMPPHELFANNTVTPFVALQAAVDAGIRRVALASSGSAYGTAWSPEPTTVDEVPVHEGAPLRNAEEYGLSKMVTEEIGRMFCRRHPDLSVAALRFHWVATREEQLQRIASQRSAPRRWREELRELWGYVDLRDAARACRLAVEAAAREPYGFQAMNVVAADLLADEPLEELLAAHAPQVVVRSGGPPAGGAFSIQLAAEVIGWEPRHSWRDPD</sequence>
<dbReference type="Proteomes" id="UP000435304">
    <property type="component" value="Unassembled WGS sequence"/>
</dbReference>
<dbReference type="PANTHER" id="PTHR43103:SF5">
    <property type="entry name" value="4-EPIMERASE, PUTATIVE (AFU_ORTHOLOGUE AFUA_7G00360)-RELATED"/>
    <property type="match status" value="1"/>
</dbReference>
<dbReference type="SUPFAM" id="SSF51735">
    <property type="entry name" value="NAD(P)-binding Rossmann-fold domains"/>
    <property type="match status" value="1"/>
</dbReference>
<dbReference type="GO" id="GO:0016491">
    <property type="term" value="F:oxidoreductase activity"/>
    <property type="evidence" value="ECO:0007669"/>
    <property type="project" value="UniProtKB-KW"/>
</dbReference>
<evidence type="ECO:0000256" key="2">
    <source>
        <dbReference type="ARBA" id="ARBA00023002"/>
    </source>
</evidence>
<evidence type="ECO:0000313" key="6">
    <source>
        <dbReference type="Proteomes" id="UP000435304"/>
    </source>
</evidence>
<evidence type="ECO:0000256" key="3">
    <source>
        <dbReference type="ARBA" id="ARBA00023027"/>
    </source>
</evidence>
<evidence type="ECO:0000256" key="1">
    <source>
        <dbReference type="ARBA" id="ARBA00007637"/>
    </source>
</evidence>